<gene>
    <name evidence="2" type="ORF">FH608_034725</name>
</gene>
<dbReference type="Pfam" id="PF25872">
    <property type="entry name" value="HTH_77"/>
    <property type="match status" value="1"/>
</dbReference>
<dbReference type="GO" id="GO:0003677">
    <property type="term" value="F:DNA binding"/>
    <property type="evidence" value="ECO:0007669"/>
    <property type="project" value="UniProtKB-UniRule"/>
</dbReference>
<evidence type="ECO:0000313" key="2">
    <source>
        <dbReference type="EMBL" id="KAB8190665.1"/>
    </source>
</evidence>
<accession>A0A5C4VZH6</accession>
<dbReference type="Gene3D" id="1.10.357.10">
    <property type="entry name" value="Tetracycline Repressor, domain 2"/>
    <property type="match status" value="1"/>
</dbReference>
<dbReference type="PROSITE" id="PS50977">
    <property type="entry name" value="HTH_TETR_2"/>
    <property type="match status" value="1"/>
</dbReference>
<dbReference type="InterPro" id="IPR036271">
    <property type="entry name" value="Tet_transcr_reg_TetR-rel_C_sf"/>
</dbReference>
<dbReference type="SUPFAM" id="SSF48498">
    <property type="entry name" value="Tetracyclin repressor-like, C-terminal domain"/>
    <property type="match status" value="1"/>
</dbReference>
<dbReference type="Proteomes" id="UP000312512">
    <property type="component" value="Unassembled WGS sequence"/>
</dbReference>
<keyword evidence="3" id="KW-1185">Reference proteome</keyword>
<dbReference type="SUPFAM" id="SSF46689">
    <property type="entry name" value="Homeodomain-like"/>
    <property type="match status" value="1"/>
</dbReference>
<dbReference type="Pfam" id="PF00440">
    <property type="entry name" value="TetR_N"/>
    <property type="match status" value="1"/>
</dbReference>
<evidence type="ECO:0000256" key="1">
    <source>
        <dbReference type="ARBA" id="ARBA00023125"/>
    </source>
</evidence>
<keyword evidence="1" id="KW-0238">DNA-binding</keyword>
<dbReference type="InterPro" id="IPR009057">
    <property type="entry name" value="Homeodomain-like_sf"/>
</dbReference>
<dbReference type="OrthoDB" id="3194665at2"/>
<dbReference type="EMBL" id="VDLX02000015">
    <property type="protein sequence ID" value="KAB8190665.1"/>
    <property type="molecule type" value="Genomic_DNA"/>
</dbReference>
<dbReference type="PRINTS" id="PR00455">
    <property type="entry name" value="HTHTETR"/>
</dbReference>
<comment type="caution">
    <text evidence="2">The sequence shown here is derived from an EMBL/GenBank/DDBJ whole genome shotgun (WGS) entry which is preliminary data.</text>
</comment>
<sequence length="633" mass="68594">MARTVSASIGLRDDTSESGISLLPSERVADTLHGRRLLLVLDNCEHVIEPVAKLAERLLRAAPGLRILATSREPLALDGETVWPVPPLALPDPAASSADLAQSGAMQLFVQRVTAVSPRFTLNSDNADQVAELCRRLDGLPLALELAATRVPALGVHELVNRLDNRFQLLAAGRRDAPERQQTLRGLLDWSWDLLTEPDRIVLRRLAVHAGGCILPAAETVCAGDEIAPDTVIDVLSRLVDRSLVVVTETPDGPRYQLLETIAEYCLGRLSEAGELDRVRRLFHRYYLDLAKRAEPQIRGPEQHEWLDRVARENTNLCTALGGMIGENDATGALELVTSLVWCWFQLGRLSLARDLLQRALAADGEAPVSLRATAQAWQAGIELLTNVDGEDAARARASATAFDDIDDPQVRARARWFVDYAVYTSKNDRTRAAILHATTGILYQRGLDGVGIDELCAHAGITKETLYHHFGSKDGLIRAVLEARSDRVTRWLAQAADDAGDDPARQLAAIFDALARWYADPDFRGCGIGNAAAQRHSDPATAIAARHLGRYLDLLIDIAARAGVADPAALGRQLLVLLEGATTVADLLSDPGAAAHARDAALTLLRTTARRDDTALGNTARAPVAEPADARR</sequence>
<organism evidence="2 3">
    <name type="scientific">Nonomuraea phyllanthi</name>
    <dbReference type="NCBI Taxonomy" id="2219224"/>
    <lineage>
        <taxon>Bacteria</taxon>
        <taxon>Bacillati</taxon>
        <taxon>Actinomycetota</taxon>
        <taxon>Actinomycetes</taxon>
        <taxon>Streptosporangiales</taxon>
        <taxon>Streptosporangiaceae</taxon>
        <taxon>Nonomuraea</taxon>
    </lineage>
</organism>
<proteinExistence type="predicted"/>
<dbReference type="InterPro" id="IPR001647">
    <property type="entry name" value="HTH_TetR"/>
</dbReference>
<dbReference type="PANTHER" id="PTHR47691:SF3">
    <property type="entry name" value="HTH-TYPE TRANSCRIPTIONAL REGULATOR RV0890C-RELATED"/>
    <property type="match status" value="1"/>
</dbReference>
<dbReference type="SUPFAM" id="SSF52540">
    <property type="entry name" value="P-loop containing nucleoside triphosphate hydrolases"/>
    <property type="match status" value="1"/>
</dbReference>
<name>A0A5C4VZH6_9ACTN</name>
<dbReference type="PANTHER" id="PTHR47691">
    <property type="entry name" value="REGULATOR-RELATED"/>
    <property type="match status" value="1"/>
</dbReference>
<protein>
    <submittedName>
        <fullName evidence="2">TetR family transcriptional regulator</fullName>
    </submittedName>
</protein>
<dbReference type="AlphaFoldDB" id="A0A5C4VZH6"/>
<dbReference type="InterPro" id="IPR058852">
    <property type="entry name" value="HTH_77"/>
</dbReference>
<dbReference type="InterPro" id="IPR027417">
    <property type="entry name" value="P-loop_NTPase"/>
</dbReference>
<evidence type="ECO:0000313" key="3">
    <source>
        <dbReference type="Proteomes" id="UP000312512"/>
    </source>
</evidence>
<reference evidence="2 3" key="1">
    <citation type="submission" date="2019-10" db="EMBL/GenBank/DDBJ databases">
        <title>Nonomuraea sp. nov., isolated from Phyllanthus amarus.</title>
        <authorList>
            <person name="Klykleung N."/>
            <person name="Tanasupawat S."/>
        </authorList>
    </citation>
    <scope>NUCLEOTIDE SEQUENCE [LARGE SCALE GENOMIC DNA]</scope>
    <source>
        <strain evidence="2 3">PA1-10</strain>
    </source>
</reference>